<dbReference type="EMBL" id="MN738789">
    <property type="protein sequence ID" value="QHT37015.1"/>
    <property type="molecule type" value="Genomic_DNA"/>
</dbReference>
<reference evidence="1" key="1">
    <citation type="journal article" date="2020" name="Nature">
        <title>Giant virus diversity and host interactions through global metagenomics.</title>
        <authorList>
            <person name="Schulz F."/>
            <person name="Roux S."/>
            <person name="Paez-Espino D."/>
            <person name="Jungbluth S."/>
            <person name="Walsh D.A."/>
            <person name="Denef V.J."/>
            <person name="McMahon K.D."/>
            <person name="Konstantinidis K.T."/>
            <person name="Eloe-Fadrosh E.A."/>
            <person name="Kyrpides N.C."/>
            <person name="Woyke T."/>
        </authorList>
    </citation>
    <scope>NUCLEOTIDE SEQUENCE</scope>
    <source>
        <strain evidence="1">GVMAG-S-ERX555967-131</strain>
    </source>
</reference>
<organism evidence="1">
    <name type="scientific">viral metagenome</name>
    <dbReference type="NCBI Taxonomy" id="1070528"/>
    <lineage>
        <taxon>unclassified sequences</taxon>
        <taxon>metagenomes</taxon>
        <taxon>organismal metagenomes</taxon>
    </lineage>
</organism>
<evidence type="ECO:0000313" key="1">
    <source>
        <dbReference type="EMBL" id="QHT37015.1"/>
    </source>
</evidence>
<proteinExistence type="predicted"/>
<accession>A0A6C0FCV6</accession>
<protein>
    <submittedName>
        <fullName evidence="1">Uncharacterized protein</fullName>
    </submittedName>
</protein>
<name>A0A6C0FCV6_9ZZZZ</name>
<dbReference type="AlphaFoldDB" id="A0A6C0FCV6"/>
<sequence>MSFSNSTQIAVDIAICIERVAKYIENKSQKIAKNARGVLMCQEDLNELELIFKQLSELSEKVAKNEEVLARETMENCRLNGKVEYMTQVLQLCYNDYKNHKREDAVTYLNIALSNT</sequence>